<keyword evidence="4" id="KW-0175">Coiled coil</keyword>
<dbReference type="NCBIfam" id="TIGR00293">
    <property type="entry name" value="prefoldin subunit alpha"/>
    <property type="match status" value="1"/>
</dbReference>
<feature type="region of interest" description="Disordered" evidence="5">
    <location>
        <begin position="1"/>
        <end position="26"/>
    </location>
</feature>
<dbReference type="GO" id="GO:0009409">
    <property type="term" value="P:response to cold"/>
    <property type="evidence" value="ECO:0007669"/>
    <property type="project" value="UniProtKB-ARBA"/>
</dbReference>
<dbReference type="FunCoup" id="A0A068VGT8">
    <property type="interactions" value="232"/>
</dbReference>
<dbReference type="AlphaFoldDB" id="A0A068VGT8"/>
<dbReference type="OrthoDB" id="21413at2759"/>
<dbReference type="EMBL" id="HG739754">
    <property type="protein sequence ID" value="CDP19769.1"/>
    <property type="molecule type" value="Genomic_DNA"/>
</dbReference>
<dbReference type="GO" id="GO:0006457">
    <property type="term" value="P:protein folding"/>
    <property type="evidence" value="ECO:0007669"/>
    <property type="project" value="UniProtKB-ARBA"/>
</dbReference>
<dbReference type="GO" id="GO:0000122">
    <property type="term" value="P:negative regulation of transcription by RNA polymerase II"/>
    <property type="evidence" value="ECO:0007669"/>
    <property type="project" value="TreeGrafter"/>
</dbReference>
<feature type="region of interest" description="Disordered" evidence="5">
    <location>
        <begin position="207"/>
        <end position="263"/>
    </location>
</feature>
<dbReference type="GO" id="GO:0005634">
    <property type="term" value="C:nucleus"/>
    <property type="evidence" value="ECO:0007669"/>
    <property type="project" value="UniProtKB-SubCell"/>
</dbReference>
<dbReference type="InterPro" id="IPR004127">
    <property type="entry name" value="Prefoldin_subunit_alpha"/>
</dbReference>
<evidence type="ECO:0000313" key="7">
    <source>
        <dbReference type="Proteomes" id="UP000295252"/>
    </source>
</evidence>
<feature type="compositionally biased region" description="Basic and acidic residues" evidence="5">
    <location>
        <begin position="222"/>
        <end position="231"/>
    </location>
</feature>
<evidence type="ECO:0000256" key="4">
    <source>
        <dbReference type="SAM" id="Coils"/>
    </source>
</evidence>
<dbReference type="Proteomes" id="UP000295252">
    <property type="component" value="Unassembled WGS sequence"/>
</dbReference>
<dbReference type="PANTHER" id="PTHR15111:SF0">
    <property type="entry name" value="UNCONVENTIONAL PREFOLDIN RPB5 INTERACTOR 1"/>
    <property type="match status" value="1"/>
</dbReference>
<dbReference type="PANTHER" id="PTHR15111">
    <property type="entry name" value="RNA POLYMERASE II SUBUNIT 5-MEDIATING PROTEIN NNX3"/>
    <property type="match status" value="1"/>
</dbReference>
<dbReference type="InParanoid" id="A0A068VGT8"/>
<dbReference type="InterPro" id="IPR009053">
    <property type="entry name" value="Prefoldin"/>
</dbReference>
<keyword evidence="7" id="KW-1185">Reference proteome</keyword>
<evidence type="ECO:0000256" key="2">
    <source>
        <dbReference type="ARBA" id="ARBA00023242"/>
    </source>
</evidence>
<dbReference type="Gramene" id="CDP19769">
    <property type="protein sequence ID" value="CDP19769"/>
    <property type="gene ID" value="GSCOC_T00006617001"/>
</dbReference>
<accession>A0A068VGT8</accession>
<comment type="similarity">
    <text evidence="3">Belongs to the RNA polymerase II subunit 5-mediating protein family.</text>
</comment>
<dbReference type="Pfam" id="PF02996">
    <property type="entry name" value="Prefoldin"/>
    <property type="match status" value="1"/>
</dbReference>
<dbReference type="Gene3D" id="1.10.287.370">
    <property type="match status" value="1"/>
</dbReference>
<organism evidence="6 7">
    <name type="scientific">Coffea canephora</name>
    <name type="common">Robusta coffee</name>
    <dbReference type="NCBI Taxonomy" id="49390"/>
    <lineage>
        <taxon>Eukaryota</taxon>
        <taxon>Viridiplantae</taxon>
        <taxon>Streptophyta</taxon>
        <taxon>Embryophyta</taxon>
        <taxon>Tracheophyta</taxon>
        <taxon>Spermatophyta</taxon>
        <taxon>Magnoliopsida</taxon>
        <taxon>eudicotyledons</taxon>
        <taxon>Gunneridae</taxon>
        <taxon>Pentapetalae</taxon>
        <taxon>asterids</taxon>
        <taxon>lamiids</taxon>
        <taxon>Gentianales</taxon>
        <taxon>Rubiaceae</taxon>
        <taxon>Ixoroideae</taxon>
        <taxon>Gardenieae complex</taxon>
        <taxon>Bertiereae - Coffeeae clade</taxon>
        <taxon>Coffeeae</taxon>
        <taxon>Coffea</taxon>
    </lineage>
</organism>
<dbReference type="STRING" id="49390.A0A068VGT8"/>
<evidence type="ECO:0000256" key="5">
    <source>
        <dbReference type="SAM" id="MobiDB-lite"/>
    </source>
</evidence>
<dbReference type="GO" id="GO:0000785">
    <property type="term" value="C:chromatin"/>
    <property type="evidence" value="ECO:0007669"/>
    <property type="project" value="EnsemblPlants"/>
</dbReference>
<dbReference type="InterPro" id="IPR052255">
    <property type="entry name" value="RNA_pol_II_subunit5-mediator"/>
</dbReference>
<evidence type="ECO:0000256" key="3">
    <source>
        <dbReference type="ARBA" id="ARBA00038295"/>
    </source>
</evidence>
<proteinExistence type="inferred from homology"/>
<keyword evidence="2" id="KW-0539">Nucleus</keyword>
<reference evidence="7" key="1">
    <citation type="journal article" date="2014" name="Science">
        <title>The coffee genome provides insight into the convergent evolution of caffeine biosynthesis.</title>
        <authorList>
            <person name="Denoeud F."/>
            <person name="Carretero-Paulet L."/>
            <person name="Dereeper A."/>
            <person name="Droc G."/>
            <person name="Guyot R."/>
            <person name="Pietrella M."/>
            <person name="Zheng C."/>
            <person name="Alberti A."/>
            <person name="Anthony F."/>
            <person name="Aprea G."/>
            <person name="Aury J.M."/>
            <person name="Bento P."/>
            <person name="Bernard M."/>
            <person name="Bocs S."/>
            <person name="Campa C."/>
            <person name="Cenci A."/>
            <person name="Combes M.C."/>
            <person name="Crouzillat D."/>
            <person name="Da Silva C."/>
            <person name="Daddiego L."/>
            <person name="De Bellis F."/>
            <person name="Dussert S."/>
            <person name="Garsmeur O."/>
            <person name="Gayraud T."/>
            <person name="Guignon V."/>
            <person name="Jahn K."/>
            <person name="Jamilloux V."/>
            <person name="Joet T."/>
            <person name="Labadie K."/>
            <person name="Lan T."/>
            <person name="Leclercq J."/>
            <person name="Lepelley M."/>
            <person name="Leroy T."/>
            <person name="Li L.T."/>
            <person name="Librado P."/>
            <person name="Lopez L."/>
            <person name="Munoz A."/>
            <person name="Noel B."/>
            <person name="Pallavicini A."/>
            <person name="Perrotta G."/>
            <person name="Poncet V."/>
            <person name="Pot D."/>
            <person name="Priyono X."/>
            <person name="Rigoreau M."/>
            <person name="Rouard M."/>
            <person name="Rozas J."/>
            <person name="Tranchant-Dubreuil C."/>
            <person name="VanBuren R."/>
            <person name="Zhang Q."/>
            <person name="Andrade A.C."/>
            <person name="Argout X."/>
            <person name="Bertrand B."/>
            <person name="de Kochko A."/>
            <person name="Graziosi G."/>
            <person name="Henry R.J."/>
            <person name="Jayarama X."/>
            <person name="Ming R."/>
            <person name="Nagai C."/>
            <person name="Rounsley S."/>
            <person name="Sankoff D."/>
            <person name="Giuliano G."/>
            <person name="Albert V.A."/>
            <person name="Wincker P."/>
            <person name="Lashermes P."/>
        </authorList>
    </citation>
    <scope>NUCLEOTIDE SEQUENCE [LARGE SCALE GENOMIC DNA]</scope>
    <source>
        <strain evidence="7">cv. DH200-94</strain>
    </source>
</reference>
<dbReference type="PhylomeDB" id="A0A068VGT8"/>
<dbReference type="GO" id="GO:0003682">
    <property type="term" value="F:chromatin binding"/>
    <property type="evidence" value="ECO:0007669"/>
    <property type="project" value="TreeGrafter"/>
</dbReference>
<dbReference type="GO" id="GO:0019212">
    <property type="term" value="F:phosphatase inhibitor activity"/>
    <property type="evidence" value="ECO:0007669"/>
    <property type="project" value="TreeGrafter"/>
</dbReference>
<comment type="subcellular location">
    <subcellularLocation>
        <location evidence="1">Nucleus</location>
    </subcellularLocation>
</comment>
<gene>
    <name evidence="6" type="ORF">GSCOC_T00006617001</name>
</gene>
<feature type="compositionally biased region" description="Acidic residues" evidence="5">
    <location>
        <begin position="207"/>
        <end position="221"/>
    </location>
</feature>
<evidence type="ECO:0000313" key="6">
    <source>
        <dbReference type="EMBL" id="CDP19769.1"/>
    </source>
</evidence>
<feature type="coiled-coil region" evidence="4">
    <location>
        <begin position="107"/>
        <end position="134"/>
    </location>
</feature>
<feature type="compositionally biased region" description="Polar residues" evidence="5">
    <location>
        <begin position="238"/>
        <end position="247"/>
    </location>
</feature>
<sequence length="324" mass="36055">MEDSEQRKGKVMSLSSLFPPEETQKASERVQDTIAERRNQLDQLKSFVSDNTNLINLVQTLPNELQHQIMVPFGKVAFFPGRLIHTNEFMVLLGDGYYAERTSKQTVEILKRRGKILESQFESLKADIQDLKTEASFFNATANEAAGDLVEIVEDYVEENPMAEVSKAGSMRSESKADFPSSSEAETTRIGYQDDEYAHIFSRIDELEKEEEDAEKDDDDLDHTTDKRDYETGVYGSKVTSVHQDGSSHGGRQASSKPTEKALELPEIKDVIQGPAVTKKVGFAQTTETSSSSSGSKACFLRVIVFHGSAMLNGDIIQFLTSIC</sequence>
<evidence type="ECO:0000256" key="1">
    <source>
        <dbReference type="ARBA" id="ARBA00004123"/>
    </source>
</evidence>
<dbReference type="SUPFAM" id="SSF46579">
    <property type="entry name" value="Prefoldin"/>
    <property type="match status" value="1"/>
</dbReference>
<dbReference type="GO" id="GO:0003714">
    <property type="term" value="F:transcription corepressor activity"/>
    <property type="evidence" value="ECO:0007669"/>
    <property type="project" value="TreeGrafter"/>
</dbReference>
<dbReference type="GO" id="GO:0005829">
    <property type="term" value="C:cytosol"/>
    <property type="evidence" value="ECO:0007669"/>
    <property type="project" value="EnsemblPlants"/>
</dbReference>
<protein>
    <submittedName>
        <fullName evidence="6">DH200=94 genomic scaffold, scaffold_670</fullName>
    </submittedName>
</protein>
<feature type="region of interest" description="Disordered" evidence="5">
    <location>
        <begin position="164"/>
        <end position="192"/>
    </location>
</feature>
<dbReference type="CDD" id="cd23159">
    <property type="entry name" value="Prefoldin_URI1"/>
    <property type="match status" value="1"/>
</dbReference>
<name>A0A068VGT8_COFCA</name>